<evidence type="ECO:0000313" key="8">
    <source>
        <dbReference type="Proteomes" id="UP000186698"/>
    </source>
</evidence>
<keyword evidence="4 5" id="KW-0238">DNA-binding</keyword>
<evidence type="ECO:0000256" key="4">
    <source>
        <dbReference type="ARBA" id="ARBA00023125"/>
    </source>
</evidence>
<evidence type="ECO:0000313" key="9">
    <source>
        <dbReference type="RefSeq" id="NP_001121249.1"/>
    </source>
</evidence>
<keyword evidence="1" id="KW-0479">Metal-binding</keyword>
<dbReference type="OrthoDB" id="9880673at2759"/>
<dbReference type="GO" id="GO:0003677">
    <property type="term" value="F:DNA binding"/>
    <property type="evidence" value="ECO:0007669"/>
    <property type="project" value="UniProtKB-UniRule"/>
</dbReference>
<dbReference type="PANTHER" id="PTHR28624">
    <property type="entry name" value="COILED-COIL DOMAIN-CONTAINING PROTEIN 51"/>
    <property type="match status" value="1"/>
</dbReference>
<reference evidence="9" key="3">
    <citation type="submission" date="2025-04" db="UniProtKB">
        <authorList>
            <consortium name="RefSeq"/>
        </authorList>
    </citation>
    <scope>IDENTIFICATION</scope>
</reference>
<keyword evidence="3" id="KW-0862">Zinc</keyword>
<dbReference type="PROSITE" id="PS50950">
    <property type="entry name" value="ZF_THAP"/>
    <property type="match status" value="1"/>
</dbReference>
<feature type="domain" description="THAP-type" evidence="6">
    <location>
        <begin position="1"/>
        <end position="94"/>
    </location>
</feature>
<dbReference type="InterPro" id="IPR006612">
    <property type="entry name" value="THAP_Znf"/>
</dbReference>
<gene>
    <name evidence="7 9" type="primary">LOC100158331</name>
</gene>
<protein>
    <submittedName>
        <fullName evidence="7">LOC100158331 protein</fullName>
    </submittedName>
    <submittedName>
        <fullName evidence="9">Uncharacterized protein LOC100158331</fullName>
    </submittedName>
</protein>
<dbReference type="EMBL" id="BC160693">
    <property type="protein sequence ID" value="AAI60693.1"/>
    <property type="molecule type" value="mRNA"/>
</dbReference>
<keyword evidence="8" id="KW-1185">Reference proteome</keyword>
<organism evidence="7">
    <name type="scientific">Xenopus laevis</name>
    <name type="common">African clawed frog</name>
    <dbReference type="NCBI Taxonomy" id="8355"/>
    <lineage>
        <taxon>Eukaryota</taxon>
        <taxon>Metazoa</taxon>
        <taxon>Chordata</taxon>
        <taxon>Craniata</taxon>
        <taxon>Vertebrata</taxon>
        <taxon>Euteleostomi</taxon>
        <taxon>Amphibia</taxon>
        <taxon>Batrachia</taxon>
        <taxon>Anura</taxon>
        <taxon>Pipoidea</taxon>
        <taxon>Pipidae</taxon>
        <taxon>Xenopodinae</taxon>
        <taxon>Xenopus</taxon>
        <taxon>Xenopus</taxon>
    </lineage>
</organism>
<evidence type="ECO:0000256" key="3">
    <source>
        <dbReference type="ARBA" id="ARBA00022833"/>
    </source>
</evidence>
<proteinExistence type="evidence at transcript level"/>
<dbReference type="GO" id="GO:0008270">
    <property type="term" value="F:zinc ion binding"/>
    <property type="evidence" value="ECO:0007669"/>
    <property type="project" value="UniProtKB-KW"/>
</dbReference>
<dbReference type="GeneID" id="100158331"/>
<dbReference type="SMART" id="SM00980">
    <property type="entry name" value="THAP"/>
    <property type="match status" value="1"/>
</dbReference>
<dbReference type="KEGG" id="xla:100158331"/>
<evidence type="ECO:0000256" key="1">
    <source>
        <dbReference type="ARBA" id="ARBA00022723"/>
    </source>
</evidence>
<evidence type="ECO:0000259" key="6">
    <source>
        <dbReference type="PROSITE" id="PS50950"/>
    </source>
</evidence>
<dbReference type="SUPFAM" id="SSF57716">
    <property type="entry name" value="Glucocorticoid receptor-like (DNA-binding domain)"/>
    <property type="match status" value="1"/>
</dbReference>
<dbReference type="SMART" id="SM00692">
    <property type="entry name" value="DM3"/>
    <property type="match status" value="1"/>
</dbReference>
<evidence type="ECO:0000256" key="5">
    <source>
        <dbReference type="PROSITE-ProRule" id="PRU00309"/>
    </source>
</evidence>
<dbReference type="InterPro" id="IPR037660">
    <property type="entry name" value="CCDC51"/>
</dbReference>
<evidence type="ECO:0000256" key="2">
    <source>
        <dbReference type="ARBA" id="ARBA00022771"/>
    </source>
</evidence>
<accession>B1H1Q1</accession>
<dbReference type="RefSeq" id="NP_001121249.1">
    <property type="nucleotide sequence ID" value="NM_001127777.1"/>
</dbReference>
<dbReference type="Bgee" id="100158331">
    <property type="expression patterns" value="Expressed in oocyte and 19 other cell types or tissues"/>
</dbReference>
<reference evidence="9" key="1">
    <citation type="journal article" date="2002" name="Dev. Dyn.">
        <title>Genetic and genomic tools for Xenopus research: The NIH Xenopus initiative.</title>
        <authorList>
            <person name="Klein S.L."/>
            <person name="Strausberg R.L."/>
            <person name="Wagner L."/>
            <person name="Pontius J."/>
            <person name="Clifton S.W."/>
            <person name="Richardson P."/>
        </authorList>
    </citation>
    <scope>NUCLEOTIDE SEQUENCE</scope>
</reference>
<dbReference type="Proteomes" id="UP000186698">
    <property type="component" value="Chromosome 4L"/>
</dbReference>
<keyword evidence="2 5" id="KW-0863">Zinc-finger</keyword>
<dbReference type="AlphaFoldDB" id="B1H1Q1"/>
<dbReference type="PANTHER" id="PTHR28624:SF1">
    <property type="entry name" value="MITOCHONDRIAL POTASSIUM CHANNEL"/>
    <property type="match status" value="1"/>
</dbReference>
<dbReference type="Pfam" id="PF05485">
    <property type="entry name" value="THAP"/>
    <property type="match status" value="1"/>
</dbReference>
<evidence type="ECO:0000313" key="7">
    <source>
        <dbReference type="EMBL" id="AAI60693.1"/>
    </source>
</evidence>
<name>B1H1Q1_XENLA</name>
<reference evidence="7" key="2">
    <citation type="submission" date="2008-03" db="EMBL/GenBank/DDBJ databases">
        <authorList>
            <consortium name="NIH - Xenopus Gene Collection (XGC) project"/>
        </authorList>
    </citation>
    <scope>NUCLEOTIDE SEQUENCE [LARGE SCALE MRNA]</scope>
    <source>
        <tissue evidence="7">Kidney</tissue>
    </source>
</reference>
<sequence>MPNCIVKDCRHKSGQKIQYPDVVLHPFPNNINMIKNWLLQTGQDFGDIDVLADKILKGKKAANFRMCSCHFTRDSYMARGSKTTLKPNAIPTIFPVILPTTVPSSILPTAKRQRVEDEAPSTSATVVRIVSKLVTVHTQTDDRVFQRDASVNTYNWPIHVNVATQTDPPVETEVLETENRSGSQEEKGCGAEKDHLYQTTSTKKVIKKSSKTNKDKPTVQEQACNTLESFKYLEDPLDPSFDDSPGTSFHEPNTNAVQRNFVKQKKFIVFEDSLDRLLTLVRCQHSQLPPCQAPVSHIKKKVDGSMLTVHLTCLNGHKSSWNTQPAFGNVSIGNVLMASAILLSSVSFEKVLEMFNIFGIPAISPKTYHEYQGAYIFPAVDYQWRLVESKIKKELAEDPVVVATGRQVVDLGHSNKYCISSMMDVMSKKNCLFQN</sequence>